<dbReference type="GO" id="GO:0003677">
    <property type="term" value="F:DNA binding"/>
    <property type="evidence" value="ECO:0007669"/>
    <property type="project" value="UniProtKB-KW"/>
</dbReference>
<dbReference type="Gene3D" id="1.20.120.530">
    <property type="entry name" value="GntR ligand-binding domain-like"/>
    <property type="match status" value="1"/>
</dbReference>
<dbReference type="PROSITE" id="PS50949">
    <property type="entry name" value="HTH_GNTR"/>
    <property type="match status" value="1"/>
</dbReference>
<gene>
    <name evidence="6" type="ORF">J2045_001842</name>
</gene>
<evidence type="ECO:0000313" key="6">
    <source>
        <dbReference type="EMBL" id="MDQ0420818.1"/>
    </source>
</evidence>
<dbReference type="Proteomes" id="UP001238496">
    <property type="component" value="Unassembled WGS sequence"/>
</dbReference>
<dbReference type="InterPro" id="IPR008920">
    <property type="entry name" value="TF_FadR/GntR_C"/>
</dbReference>
<dbReference type="SUPFAM" id="SSF48008">
    <property type="entry name" value="GntR ligand-binding domain-like"/>
    <property type="match status" value="1"/>
</dbReference>
<feature type="domain" description="HTH gntR-type" evidence="5">
    <location>
        <begin position="26"/>
        <end position="93"/>
    </location>
</feature>
<accession>A0ABU0G6T0</accession>
<dbReference type="Pfam" id="PF07729">
    <property type="entry name" value="FCD"/>
    <property type="match status" value="1"/>
</dbReference>
<dbReference type="SMART" id="SM00345">
    <property type="entry name" value="HTH_GNTR"/>
    <property type="match status" value="1"/>
</dbReference>
<dbReference type="RefSeq" id="WP_307371893.1">
    <property type="nucleotide sequence ID" value="NZ_JAUSUW010000004.1"/>
</dbReference>
<evidence type="ECO:0000256" key="1">
    <source>
        <dbReference type="ARBA" id="ARBA00023015"/>
    </source>
</evidence>
<evidence type="ECO:0000256" key="4">
    <source>
        <dbReference type="SAM" id="MobiDB-lite"/>
    </source>
</evidence>
<feature type="compositionally biased region" description="Basic and acidic residues" evidence="4">
    <location>
        <begin position="15"/>
        <end position="27"/>
    </location>
</feature>
<evidence type="ECO:0000256" key="3">
    <source>
        <dbReference type="ARBA" id="ARBA00023163"/>
    </source>
</evidence>
<dbReference type="PANTHER" id="PTHR43537">
    <property type="entry name" value="TRANSCRIPTIONAL REGULATOR, GNTR FAMILY"/>
    <property type="match status" value="1"/>
</dbReference>
<organism evidence="6 7">
    <name type="scientific">Peteryoungia aggregata LMG 23059</name>
    <dbReference type="NCBI Taxonomy" id="1368425"/>
    <lineage>
        <taxon>Bacteria</taxon>
        <taxon>Pseudomonadati</taxon>
        <taxon>Pseudomonadota</taxon>
        <taxon>Alphaproteobacteria</taxon>
        <taxon>Hyphomicrobiales</taxon>
        <taxon>Rhizobiaceae</taxon>
        <taxon>Peteryoungia</taxon>
    </lineage>
</organism>
<evidence type="ECO:0000256" key="2">
    <source>
        <dbReference type="ARBA" id="ARBA00023125"/>
    </source>
</evidence>
<dbReference type="PRINTS" id="PR00035">
    <property type="entry name" value="HTHGNTR"/>
</dbReference>
<dbReference type="Gene3D" id="1.10.10.10">
    <property type="entry name" value="Winged helix-like DNA-binding domain superfamily/Winged helix DNA-binding domain"/>
    <property type="match status" value="1"/>
</dbReference>
<keyword evidence="7" id="KW-1185">Reference proteome</keyword>
<evidence type="ECO:0000313" key="7">
    <source>
        <dbReference type="Proteomes" id="UP001238496"/>
    </source>
</evidence>
<dbReference type="Pfam" id="PF00392">
    <property type="entry name" value="GntR"/>
    <property type="match status" value="1"/>
</dbReference>
<dbReference type="InterPro" id="IPR011711">
    <property type="entry name" value="GntR_C"/>
</dbReference>
<name>A0ABU0G6T0_9HYPH</name>
<dbReference type="CDD" id="cd07377">
    <property type="entry name" value="WHTH_GntR"/>
    <property type="match status" value="1"/>
</dbReference>
<evidence type="ECO:0000259" key="5">
    <source>
        <dbReference type="PROSITE" id="PS50949"/>
    </source>
</evidence>
<dbReference type="EMBL" id="JAUSUW010000004">
    <property type="protein sequence ID" value="MDQ0420818.1"/>
    <property type="molecule type" value="Genomic_DNA"/>
</dbReference>
<dbReference type="InterPro" id="IPR036390">
    <property type="entry name" value="WH_DNA-bd_sf"/>
</dbReference>
<protein>
    <submittedName>
        <fullName evidence="6">DNA-binding GntR family transcriptional regulator</fullName>
    </submittedName>
</protein>
<dbReference type="InterPro" id="IPR036388">
    <property type="entry name" value="WH-like_DNA-bd_sf"/>
</dbReference>
<comment type="caution">
    <text evidence="6">The sequence shown here is derived from an EMBL/GenBank/DDBJ whole genome shotgun (WGS) entry which is preliminary data.</text>
</comment>
<feature type="region of interest" description="Disordered" evidence="4">
    <location>
        <begin position="1"/>
        <end position="27"/>
    </location>
</feature>
<dbReference type="InterPro" id="IPR000524">
    <property type="entry name" value="Tscrpt_reg_HTH_GntR"/>
</dbReference>
<dbReference type="SMART" id="SM00895">
    <property type="entry name" value="FCD"/>
    <property type="match status" value="1"/>
</dbReference>
<proteinExistence type="predicted"/>
<sequence>MVERDKGGRRTRSVPTEHHRGRTRDGRAATHIHAALRDQIVRMELKPLDMLNEKQLGQHFGVSRTPVREALLRLADEGLVEIYPQSGTFVARIPRRALYEAILIRKALEATTVSLAVAAVQDERLVELNANQVALETAAQAGDIAAFHRIDSDFHQLIAQMAGYPGIWTVIAQVKVQIDRYRYITLPQAGRLDLVIAEHAAIIDGISRRDGSQAVLSMSQHIGRMTEELQDIEHLDPTLFIDET</sequence>
<keyword evidence="3" id="KW-0804">Transcription</keyword>
<keyword evidence="1" id="KW-0805">Transcription regulation</keyword>
<keyword evidence="2 6" id="KW-0238">DNA-binding</keyword>
<dbReference type="SUPFAM" id="SSF46785">
    <property type="entry name" value="Winged helix' DNA-binding domain"/>
    <property type="match status" value="1"/>
</dbReference>
<dbReference type="PANTHER" id="PTHR43537:SF5">
    <property type="entry name" value="UXU OPERON TRANSCRIPTIONAL REGULATOR"/>
    <property type="match status" value="1"/>
</dbReference>
<reference evidence="6 7" key="1">
    <citation type="submission" date="2023-07" db="EMBL/GenBank/DDBJ databases">
        <title>Genomic Encyclopedia of Type Strains, Phase IV (KMG-IV): sequencing the most valuable type-strain genomes for metagenomic binning, comparative biology and taxonomic classification.</title>
        <authorList>
            <person name="Goeker M."/>
        </authorList>
    </citation>
    <scope>NUCLEOTIDE SEQUENCE [LARGE SCALE GENOMIC DNA]</scope>
    <source>
        <strain evidence="6 7">DSM 1111</strain>
    </source>
</reference>